<protein>
    <recommendedName>
        <fullName evidence="5">Phosphatidate cytidylyltransferase</fullName>
    </recommendedName>
</protein>
<reference evidence="4" key="1">
    <citation type="submission" date="2017-09" db="EMBL/GenBank/DDBJ databases">
        <authorList>
            <person name="Varghese N."/>
            <person name="Submissions S."/>
        </authorList>
    </citation>
    <scope>NUCLEOTIDE SEQUENCE [LARGE SCALE GENOMIC DNA]</scope>
    <source>
        <strain evidence="4">DSM 29961</strain>
    </source>
</reference>
<sequence length="66" mass="7021">MKTLLRYFPTAFVAVFMTLTLTSCAAIGDIFKTGVWTGVILVVVGIGVVIWIVSKLFGGGGRSNNI</sequence>
<evidence type="ECO:0000256" key="1">
    <source>
        <dbReference type="SAM" id="Phobius"/>
    </source>
</evidence>
<feature type="signal peptide" evidence="2">
    <location>
        <begin position="1"/>
        <end position="25"/>
    </location>
</feature>
<evidence type="ECO:0008006" key="5">
    <source>
        <dbReference type="Google" id="ProtNLM"/>
    </source>
</evidence>
<keyword evidence="1" id="KW-0472">Membrane</keyword>
<proteinExistence type="predicted"/>
<accession>A0A286FIK4</accession>
<dbReference type="EMBL" id="OCNH01000001">
    <property type="protein sequence ID" value="SOD83097.1"/>
    <property type="molecule type" value="Genomic_DNA"/>
</dbReference>
<gene>
    <name evidence="3" type="ORF">SAMN06269250_2362</name>
</gene>
<keyword evidence="1" id="KW-1133">Transmembrane helix</keyword>
<feature type="transmembrane region" description="Helical" evidence="1">
    <location>
        <begin position="35"/>
        <end position="53"/>
    </location>
</feature>
<evidence type="ECO:0000313" key="3">
    <source>
        <dbReference type="EMBL" id="SOD83097.1"/>
    </source>
</evidence>
<evidence type="ECO:0000256" key="2">
    <source>
        <dbReference type="SAM" id="SignalP"/>
    </source>
</evidence>
<dbReference type="RefSeq" id="WP_097125886.1">
    <property type="nucleotide sequence ID" value="NZ_OCNH01000001.1"/>
</dbReference>
<keyword evidence="4" id="KW-1185">Reference proteome</keyword>
<dbReference type="PROSITE" id="PS51257">
    <property type="entry name" value="PROKAR_LIPOPROTEIN"/>
    <property type="match status" value="1"/>
</dbReference>
<feature type="chain" id="PRO_5013193984" description="Phosphatidate cytidylyltransferase" evidence="2">
    <location>
        <begin position="26"/>
        <end position="66"/>
    </location>
</feature>
<dbReference type="AlphaFoldDB" id="A0A286FIK4"/>
<organism evidence="3 4">
    <name type="scientific">Spirosoma fluviale</name>
    <dbReference type="NCBI Taxonomy" id="1597977"/>
    <lineage>
        <taxon>Bacteria</taxon>
        <taxon>Pseudomonadati</taxon>
        <taxon>Bacteroidota</taxon>
        <taxon>Cytophagia</taxon>
        <taxon>Cytophagales</taxon>
        <taxon>Cytophagaceae</taxon>
        <taxon>Spirosoma</taxon>
    </lineage>
</organism>
<dbReference type="Proteomes" id="UP000219452">
    <property type="component" value="Unassembled WGS sequence"/>
</dbReference>
<name>A0A286FIK4_9BACT</name>
<evidence type="ECO:0000313" key="4">
    <source>
        <dbReference type="Proteomes" id="UP000219452"/>
    </source>
</evidence>
<keyword evidence="2" id="KW-0732">Signal</keyword>
<dbReference type="OrthoDB" id="894321at2"/>
<keyword evidence="1" id="KW-0812">Transmembrane</keyword>